<feature type="chain" id="PRO_5046724239" evidence="2">
    <location>
        <begin position="25"/>
        <end position="1443"/>
    </location>
</feature>
<dbReference type="InterPro" id="IPR014718">
    <property type="entry name" value="GH-type_carb-bd"/>
</dbReference>
<dbReference type="InterPro" id="IPR013222">
    <property type="entry name" value="Glyco_hyd_98_carb-bd"/>
</dbReference>
<evidence type="ECO:0000256" key="2">
    <source>
        <dbReference type="SAM" id="SignalP"/>
    </source>
</evidence>
<dbReference type="EMBL" id="CP109495">
    <property type="protein sequence ID" value="WUX51666.1"/>
    <property type="molecule type" value="Genomic_DNA"/>
</dbReference>
<dbReference type="InterPro" id="IPR025706">
    <property type="entry name" value="Endoa_GalNAc"/>
</dbReference>
<dbReference type="InterPro" id="IPR008979">
    <property type="entry name" value="Galactose-bd-like_sf"/>
</dbReference>
<dbReference type="SMART" id="SM00776">
    <property type="entry name" value="NPCBM"/>
    <property type="match status" value="1"/>
</dbReference>
<protein>
    <submittedName>
        <fullName evidence="4">Endo-alpha-N-acetylgalactosaminidase family protein</fullName>
    </submittedName>
</protein>
<gene>
    <name evidence="4" type="ORF">OG442_09000</name>
</gene>
<proteinExistence type="predicted"/>
<dbReference type="Pfam" id="PF17451">
    <property type="entry name" value="Glyco_hyd_101C"/>
    <property type="match status" value="1"/>
</dbReference>
<dbReference type="Gene3D" id="2.70.98.10">
    <property type="match status" value="1"/>
</dbReference>
<name>A0ABZ1ZZM2_STRNV</name>
<dbReference type="Pfam" id="PF10633">
    <property type="entry name" value="NPCBM_assoc"/>
    <property type="match status" value="1"/>
</dbReference>
<feature type="region of interest" description="Disordered" evidence="1">
    <location>
        <begin position="918"/>
        <end position="959"/>
    </location>
</feature>
<dbReference type="Gene3D" id="2.60.120.260">
    <property type="entry name" value="Galactose-binding domain-like"/>
    <property type="match status" value="2"/>
</dbReference>
<reference evidence="4" key="1">
    <citation type="submission" date="2022-10" db="EMBL/GenBank/DDBJ databases">
        <title>The complete genomes of actinobacterial strains from the NBC collection.</title>
        <authorList>
            <person name="Joergensen T.S."/>
            <person name="Alvarez Arevalo M."/>
            <person name="Sterndorff E.B."/>
            <person name="Faurdal D."/>
            <person name="Vuksanovic O."/>
            <person name="Mourched A.-S."/>
            <person name="Charusanti P."/>
            <person name="Shaw S."/>
            <person name="Blin K."/>
            <person name="Weber T."/>
        </authorList>
    </citation>
    <scope>NUCLEOTIDE SEQUENCE</scope>
    <source>
        <strain evidence="4">NBC_01432</strain>
    </source>
</reference>
<dbReference type="Pfam" id="PF12905">
    <property type="entry name" value="Glyco_hydro_101"/>
    <property type="match status" value="1"/>
</dbReference>
<keyword evidence="2" id="KW-0732">Signal</keyword>
<keyword evidence="5" id="KW-1185">Reference proteome</keyword>
<dbReference type="InterPro" id="IPR018905">
    <property type="entry name" value="A-galactase_NEW3"/>
</dbReference>
<dbReference type="RefSeq" id="WP_329075330.1">
    <property type="nucleotide sequence ID" value="NZ_CP109495.1"/>
</dbReference>
<feature type="domain" description="Glycosyl hydrolase family 98 putative carbohydrate-binding module" evidence="3">
    <location>
        <begin position="1298"/>
        <end position="1442"/>
    </location>
</feature>
<feature type="region of interest" description="Disordered" evidence="1">
    <location>
        <begin position="698"/>
        <end position="725"/>
    </location>
</feature>
<dbReference type="InterPro" id="IPR035364">
    <property type="entry name" value="Beta_sandwich_GH101"/>
</dbReference>
<dbReference type="Gene3D" id="2.60.120.1060">
    <property type="entry name" value="NPCBM/NEW2 domain"/>
    <property type="match status" value="1"/>
</dbReference>
<feature type="signal peptide" evidence="2">
    <location>
        <begin position="1"/>
        <end position="24"/>
    </location>
</feature>
<evidence type="ECO:0000256" key="1">
    <source>
        <dbReference type="SAM" id="MobiDB-lite"/>
    </source>
</evidence>
<feature type="compositionally biased region" description="Basic and acidic residues" evidence="1">
    <location>
        <begin position="699"/>
        <end position="709"/>
    </location>
</feature>
<dbReference type="Gene3D" id="3.20.20.80">
    <property type="entry name" value="Glycosidases"/>
    <property type="match status" value="1"/>
</dbReference>
<evidence type="ECO:0000313" key="5">
    <source>
        <dbReference type="Proteomes" id="UP001432209"/>
    </source>
</evidence>
<dbReference type="InterPro" id="IPR038637">
    <property type="entry name" value="NPCBM_sf"/>
</dbReference>
<dbReference type="Pfam" id="PF08305">
    <property type="entry name" value="NPCBM"/>
    <property type="match status" value="1"/>
</dbReference>
<dbReference type="Pfam" id="PF18080">
    <property type="entry name" value="Gal_mutarotas_3"/>
    <property type="match status" value="1"/>
</dbReference>
<dbReference type="InterPro" id="IPR040502">
    <property type="entry name" value="GH101_dom-6"/>
</dbReference>
<dbReference type="InterPro" id="IPR040633">
    <property type="entry name" value="Gal_mutarotas_3"/>
</dbReference>
<dbReference type="SUPFAM" id="SSF49785">
    <property type="entry name" value="Galactose-binding domain-like"/>
    <property type="match status" value="1"/>
</dbReference>
<accession>A0ABZ1ZZM2</accession>
<evidence type="ECO:0000259" key="3">
    <source>
        <dbReference type="SMART" id="SM00776"/>
    </source>
</evidence>
<sequence>MRRIPVALAMAVMIGALGVPPAPAAAPALPSASAASTSEAVTISSPRLAVAVDPAFPRVIGYLTPDGARLDGQPRAIDRLRINDKDYTPTVKATPAADRIDYRMTVDELDLTVDARLSVTDRILTFSVTGVTERGSTEVTTLAVPDQSIVSGAPGDQLTSVRTRSTYQGAGEKWDTYQAVSDAKADETPQKTNVAIVNSSRAAAAVWSSSISTFGPLLRQTTGTGDAKRSGVWSNTWTYRGPDGEKVVPPELKVAVTGERNDDGRVDWQDGAIAYREIAPKPKGSDDVANTPVSYISMNFMSGAQNPFLRALDNVKKGYLATDGLGQSIQLKGYGGEGHDSAHPDYAGHYNNRAGGLKDLNTLVNSGQKYGAKIGVHLSQEGQLLESKAFRWDRLDSTKPCYFWSDAHYCFNKSKDLAGPHTERVKQLKKEVPGLDFVYNDAFFGEDWDAWKLAKNYNDNGLALHTEWPSYLWPYVTWYHQSTDYPDNGVNSDILRFVHNGDMDAWVQKGNDILGGLNNDGIGDWHGEHDVNRWLNTVYTQNLPTKFLQNFDITNWSDDTVKLTGGVTAAKVDGKIRYTQDGRTVRDGDTYLLPWPAAKSLKAYHWNASGGTTDWKVPASWRQNGSYDLYKLSDTGRENLGKVQVREGTVRLTADAKTPYLLVPGKSAAPLKVSFGEGGPLVNPSFTSGDLTGWKTRGAKVERDGRGWPELRLSGNGHATQRSGKLAPGTYTAAVWVTTDPGRRTALRVNGRESWIGTTPPPLKDADSHLSGQPYQKLKVVFTVGKNSRADIKLSAGPGKGSSAFTDVRIIRTDGATPTQFTENFEAVDQGFGPFIQTQAGEAGIHLAEANPGYTRDALKDKFSLKIAEKNTGVKLQTWQGSMRFKQDRAYRVRFDYAADTPETFEFLVRSGEKPVLTEPLRATTDRSLDSPPPAGDPEPSDWKDSLPPQGPAPTRDVDLAFTTGGCADVNLALSQISEGTGGDFPPSMALDNLVVEDLGKATGAECGTPTSVSFTPDEMAPRGATEATVTVENHSGEPMTDVNVDLTLPEGWRAATDAPTTIDSVPANGKRTLTYQVTPAENAKEGTVRTAVIYTWNGAKLVTGSETVVPLVHSGLAAAFDNVGTTDAATAARGGLDDRGGSFDRASLATAGLPPGGKMTVDGMDFTWPDTAPGEPDNVSAKGQTIRTTAKGVLAVLGTAAAGAAGELTVRYTDGTTSKAQLGLPAWTTTDRGRYGARAVATVKVRNSPDGPGHGEFKVFYNSVPLDPGKTVRSLTLPTETDLHVFALSSRDYVTSPKADVYASDLAWKQASSGWGPVERDRSVGENKANDGDAIRINGEVYEKGLGAHAPSEAVYELGGGCTRFTARIGLDDKSGYGTVRFAVIADGKTLYTSPLIDRTSRTISIDAELGGAQEVKLVTTDGGDGNSSDHSAWGDAMFRCG</sequence>
<organism evidence="4 5">
    <name type="scientific">Streptomyces niveus</name>
    <name type="common">Streptomyces spheroides</name>
    <dbReference type="NCBI Taxonomy" id="193462"/>
    <lineage>
        <taxon>Bacteria</taxon>
        <taxon>Bacillati</taxon>
        <taxon>Actinomycetota</taxon>
        <taxon>Actinomycetes</taxon>
        <taxon>Kitasatosporales</taxon>
        <taxon>Streptomycetaceae</taxon>
        <taxon>Streptomyces</taxon>
    </lineage>
</organism>
<dbReference type="Pfam" id="PF17974">
    <property type="entry name" value="GalBD_like"/>
    <property type="match status" value="1"/>
</dbReference>
<evidence type="ECO:0000313" key="4">
    <source>
        <dbReference type="EMBL" id="WUX51666.1"/>
    </source>
</evidence>
<dbReference type="Proteomes" id="UP001432209">
    <property type="component" value="Chromosome"/>
</dbReference>